<evidence type="ECO:0000313" key="2">
    <source>
        <dbReference type="Proteomes" id="UP000494119"/>
    </source>
</evidence>
<dbReference type="Gene3D" id="3.40.50.12780">
    <property type="entry name" value="N-terminal domain of ligase-like"/>
    <property type="match status" value="1"/>
</dbReference>
<reference evidence="1 2" key="1">
    <citation type="submission" date="2020-04" db="EMBL/GenBank/DDBJ databases">
        <authorList>
            <person name="De Canck E."/>
        </authorList>
    </citation>
    <scope>NUCLEOTIDE SEQUENCE [LARGE SCALE GENOMIC DNA]</scope>
    <source>
        <strain evidence="1 2">LMG 28688</strain>
    </source>
</reference>
<evidence type="ECO:0008006" key="3">
    <source>
        <dbReference type="Google" id="ProtNLM"/>
    </source>
</evidence>
<dbReference type="RefSeq" id="WP_175195006.1">
    <property type="nucleotide sequence ID" value="NZ_CADIKL010000008.1"/>
</dbReference>
<sequence length="476" mass="53553">MEALAEDLMHDPKSYLDARYDDGFRLTRAQLDAIHLRGAQQRFEALRERIPVLRKLAEEQEVERIASLDDVVPLLFPHTVYKSYPFSIIERGQFERLTRWLSGLTACDLSRIDHAGIDSIDAWIKRLDESTDLRVLHTFGTSGKLSFVPRTASQWIEANRLTTHCVRDWNGPDSGPDLYGARMPMIQPGYRHGAGATYRGVGQMVERWAGGDDNALFLYPNEYFSADIASLAGRLRAAEARGEQGRLELSPALLARREEFAAREQARPQRMKPFLDTAIQRYGGHDICLFAVWPILFEWAEEALATGVRGAFGTGSVLMSGGGNKGRALPDDYRERIFTFLGFERVFEFYSMSELMVSCPRCEHGHYHVPPVLVPFVLDPETGKALPREGRQTGRFAYLDLLPDTYWGGLVSGDEVTIGGWDEPCECGRHGPWIEATVRRYSEQQGGTDKINCAGAPEAHDRAVEFLLSTTQNSFE</sequence>
<dbReference type="Proteomes" id="UP000494119">
    <property type="component" value="Unassembled WGS sequence"/>
</dbReference>
<protein>
    <recommendedName>
        <fullName evidence="3">Acyl-protein synthetase LuxE domain-containing protein</fullName>
    </recommendedName>
</protein>
<accession>A0A6J5FU67</accession>
<organism evidence="1 2">
    <name type="scientific">Paraburkholderia caffeinitolerans</name>
    <dbReference type="NCBI Taxonomy" id="1723730"/>
    <lineage>
        <taxon>Bacteria</taxon>
        <taxon>Pseudomonadati</taxon>
        <taxon>Pseudomonadota</taxon>
        <taxon>Betaproteobacteria</taxon>
        <taxon>Burkholderiales</taxon>
        <taxon>Burkholderiaceae</taxon>
        <taxon>Paraburkholderia</taxon>
    </lineage>
</organism>
<dbReference type="AlphaFoldDB" id="A0A6J5FU67"/>
<evidence type="ECO:0000313" key="1">
    <source>
        <dbReference type="EMBL" id="CAB3785609.1"/>
    </source>
</evidence>
<proteinExistence type="predicted"/>
<gene>
    <name evidence="1" type="ORF">LMG28688_02074</name>
</gene>
<keyword evidence="2" id="KW-1185">Reference proteome</keyword>
<dbReference type="EMBL" id="CADIKL010000008">
    <property type="protein sequence ID" value="CAB3785609.1"/>
    <property type="molecule type" value="Genomic_DNA"/>
</dbReference>
<name>A0A6J5FU67_9BURK</name>
<dbReference type="InterPro" id="IPR042099">
    <property type="entry name" value="ANL_N_sf"/>
</dbReference>